<reference evidence="4 5" key="1">
    <citation type="submission" date="2018-03" db="EMBL/GenBank/DDBJ databases">
        <title>Adhaeribacter sp. HMF7605 Genome sequencing and assembly.</title>
        <authorList>
            <person name="Kang H."/>
            <person name="Kang J."/>
            <person name="Cha I."/>
            <person name="Kim H."/>
            <person name="Joh K."/>
        </authorList>
    </citation>
    <scope>NUCLEOTIDE SEQUENCE [LARGE SCALE GENOMIC DNA]</scope>
    <source>
        <strain evidence="4 5">HMF7605</strain>
    </source>
</reference>
<comment type="similarity">
    <text evidence="1">Belongs to the peptidase S33 family.</text>
</comment>
<keyword evidence="2 4" id="KW-0378">Hydrolase</keyword>
<dbReference type="RefSeq" id="WP_106926837.1">
    <property type="nucleotide sequence ID" value="NZ_PYFT01000001.1"/>
</dbReference>
<keyword evidence="5" id="KW-1185">Reference proteome</keyword>
<evidence type="ECO:0000313" key="4">
    <source>
        <dbReference type="EMBL" id="PSR52827.1"/>
    </source>
</evidence>
<dbReference type="OrthoDB" id="9796770at2"/>
<feature type="domain" description="AB hydrolase-1" evidence="3">
    <location>
        <begin position="55"/>
        <end position="304"/>
    </location>
</feature>
<evidence type="ECO:0000256" key="2">
    <source>
        <dbReference type="ARBA" id="ARBA00022801"/>
    </source>
</evidence>
<dbReference type="SUPFAM" id="SSF53474">
    <property type="entry name" value="alpha/beta-Hydrolases"/>
    <property type="match status" value="1"/>
</dbReference>
<accession>A0A2T2YBE2</accession>
<dbReference type="PRINTS" id="PR00793">
    <property type="entry name" value="PROAMNOPTASE"/>
</dbReference>
<dbReference type="AlphaFoldDB" id="A0A2T2YBE2"/>
<dbReference type="GO" id="GO:0008233">
    <property type="term" value="F:peptidase activity"/>
    <property type="evidence" value="ECO:0007669"/>
    <property type="project" value="InterPro"/>
</dbReference>
<organism evidence="4 5">
    <name type="scientific">Adhaeribacter arboris</name>
    <dbReference type="NCBI Taxonomy" id="2072846"/>
    <lineage>
        <taxon>Bacteria</taxon>
        <taxon>Pseudomonadati</taxon>
        <taxon>Bacteroidota</taxon>
        <taxon>Cytophagia</taxon>
        <taxon>Cytophagales</taxon>
        <taxon>Hymenobacteraceae</taxon>
        <taxon>Adhaeribacter</taxon>
    </lineage>
</organism>
<proteinExistence type="inferred from homology"/>
<dbReference type="PANTHER" id="PTHR43248">
    <property type="entry name" value="2-SUCCINYL-6-HYDROXY-2,4-CYCLOHEXADIENE-1-CARBOXYLATE SYNTHASE"/>
    <property type="match status" value="1"/>
</dbReference>
<sequence length="326" mass="37326">MKKTILLILIALVGFLEYSSAHPLGKTKAIDTTEIVSISNSNQVIRIKGHSLENPLLLYLNGGPGDSVLDQMDKMFSELQNEFTVILWDQRNTGKTAALNKVKEPLTQELLKKDTYQLVQYLLQKFDKKKIVLVAHSYGTTLGFDLAKNHPELLHAYVATNPLINQVESEQLTLAMLKAQAEKNKNAKSLEELAQVTIPFKTGEELYYARKWLFDLEGKSFARQKAFKTTVLSWSETWLELFNESIQENLFESTKEIHCPVFFIIGQRDYQTNSVLTEKYYNLLQAPQKEIYSIEKAGHLIPYENGREFQKVITHYLLSTIKSNTN</sequence>
<dbReference type="GO" id="GO:0006508">
    <property type="term" value="P:proteolysis"/>
    <property type="evidence" value="ECO:0007669"/>
    <property type="project" value="InterPro"/>
</dbReference>
<protein>
    <submittedName>
        <fullName evidence="4">Alpha/beta hydrolase</fullName>
    </submittedName>
</protein>
<name>A0A2T2YBE2_9BACT</name>
<dbReference type="EMBL" id="PYFT01000001">
    <property type="protein sequence ID" value="PSR52827.1"/>
    <property type="molecule type" value="Genomic_DNA"/>
</dbReference>
<dbReference type="InterPro" id="IPR051601">
    <property type="entry name" value="Serine_prot/Carboxylest_S33"/>
</dbReference>
<gene>
    <name evidence="4" type="ORF">AHMF7605_04450</name>
</gene>
<evidence type="ECO:0000259" key="3">
    <source>
        <dbReference type="Pfam" id="PF00561"/>
    </source>
</evidence>
<dbReference type="Pfam" id="PF00561">
    <property type="entry name" value="Abhydrolase_1"/>
    <property type="match status" value="1"/>
</dbReference>
<dbReference type="Gene3D" id="3.40.50.1820">
    <property type="entry name" value="alpha/beta hydrolase"/>
    <property type="match status" value="1"/>
</dbReference>
<dbReference type="InterPro" id="IPR002410">
    <property type="entry name" value="Peptidase_S33"/>
</dbReference>
<dbReference type="PANTHER" id="PTHR43248:SF32">
    <property type="entry name" value="PROLINE IMINOPEPTIDASE"/>
    <property type="match status" value="1"/>
</dbReference>
<comment type="caution">
    <text evidence="4">The sequence shown here is derived from an EMBL/GenBank/DDBJ whole genome shotgun (WGS) entry which is preliminary data.</text>
</comment>
<dbReference type="Proteomes" id="UP000240357">
    <property type="component" value="Unassembled WGS sequence"/>
</dbReference>
<evidence type="ECO:0000256" key="1">
    <source>
        <dbReference type="ARBA" id="ARBA00010088"/>
    </source>
</evidence>
<dbReference type="InterPro" id="IPR029058">
    <property type="entry name" value="AB_hydrolase_fold"/>
</dbReference>
<evidence type="ECO:0000313" key="5">
    <source>
        <dbReference type="Proteomes" id="UP000240357"/>
    </source>
</evidence>
<dbReference type="InterPro" id="IPR000073">
    <property type="entry name" value="AB_hydrolase_1"/>
</dbReference>